<gene>
    <name evidence="12" type="ORF">H0H81_006753</name>
</gene>
<keyword evidence="6 10" id="KW-0175">Coiled coil</keyword>
<dbReference type="EMBL" id="JABCKI010000176">
    <property type="protein sequence ID" value="KAG5651979.1"/>
    <property type="molecule type" value="Genomic_DNA"/>
</dbReference>
<dbReference type="OrthoDB" id="4056921at2759"/>
<evidence type="ECO:0000256" key="6">
    <source>
        <dbReference type="ARBA" id="ARBA00023054"/>
    </source>
</evidence>
<evidence type="ECO:0000256" key="9">
    <source>
        <dbReference type="RuleBase" id="RU367150"/>
    </source>
</evidence>
<keyword evidence="2 9" id="KW-0158">Chromosome</keyword>
<keyword evidence="3 9" id="KW-0132">Cell division</keyword>
<keyword evidence="13" id="KW-1185">Reference proteome</keyword>
<dbReference type="GO" id="GO:0005634">
    <property type="term" value="C:nucleus"/>
    <property type="evidence" value="ECO:0007669"/>
    <property type="project" value="UniProtKB-SubCell"/>
</dbReference>
<organism evidence="12 13">
    <name type="scientific">Sphagnurus paluster</name>
    <dbReference type="NCBI Taxonomy" id="117069"/>
    <lineage>
        <taxon>Eukaryota</taxon>
        <taxon>Fungi</taxon>
        <taxon>Dikarya</taxon>
        <taxon>Basidiomycota</taxon>
        <taxon>Agaricomycotina</taxon>
        <taxon>Agaricomycetes</taxon>
        <taxon>Agaricomycetidae</taxon>
        <taxon>Agaricales</taxon>
        <taxon>Tricholomatineae</taxon>
        <taxon>Lyophyllaceae</taxon>
        <taxon>Sphagnurus</taxon>
    </lineage>
</organism>
<keyword evidence="8 9" id="KW-0137">Centromere</keyword>
<reference evidence="12" key="1">
    <citation type="submission" date="2021-02" db="EMBL/GenBank/DDBJ databases">
        <authorList>
            <person name="Nieuwenhuis M."/>
            <person name="Van De Peppel L.J.J."/>
        </authorList>
    </citation>
    <scope>NUCLEOTIDE SEQUENCE</scope>
    <source>
        <strain evidence="12">D49</strain>
    </source>
</reference>
<dbReference type="Pfam" id="PF08234">
    <property type="entry name" value="Spindle_Spc25"/>
    <property type="match status" value="1"/>
</dbReference>
<dbReference type="InterPro" id="IPR013255">
    <property type="entry name" value="Spc25_C"/>
</dbReference>
<protein>
    <recommendedName>
        <fullName evidence="9">Kinetochore protein SPC25</fullName>
    </recommendedName>
</protein>
<comment type="subunit">
    <text evidence="9">Component of the NDC80 complex.</text>
</comment>
<evidence type="ECO:0000313" key="13">
    <source>
        <dbReference type="Proteomes" id="UP000717328"/>
    </source>
</evidence>
<keyword evidence="7 9" id="KW-0131">Cell cycle</keyword>
<evidence type="ECO:0000256" key="5">
    <source>
        <dbReference type="ARBA" id="ARBA00022838"/>
    </source>
</evidence>
<accession>A0A9P7GLG4</accession>
<evidence type="ECO:0000256" key="1">
    <source>
        <dbReference type="ARBA" id="ARBA00006379"/>
    </source>
</evidence>
<name>A0A9P7GLG4_9AGAR</name>
<dbReference type="InterPro" id="IPR045143">
    <property type="entry name" value="Spc25"/>
</dbReference>
<evidence type="ECO:0000256" key="3">
    <source>
        <dbReference type="ARBA" id="ARBA00022618"/>
    </source>
</evidence>
<dbReference type="GO" id="GO:0031262">
    <property type="term" value="C:Ndc80 complex"/>
    <property type="evidence" value="ECO:0007669"/>
    <property type="project" value="InterPro"/>
</dbReference>
<dbReference type="PANTHER" id="PTHR14281:SF0">
    <property type="entry name" value="KINETOCHORE PROTEIN SPC25"/>
    <property type="match status" value="1"/>
</dbReference>
<comment type="caution">
    <text evidence="12">The sequence shown here is derived from an EMBL/GenBank/DDBJ whole genome shotgun (WGS) entry which is preliminary data.</text>
</comment>
<evidence type="ECO:0000256" key="10">
    <source>
        <dbReference type="SAM" id="Coils"/>
    </source>
</evidence>
<evidence type="ECO:0000256" key="7">
    <source>
        <dbReference type="ARBA" id="ARBA00023306"/>
    </source>
</evidence>
<dbReference type="AlphaFoldDB" id="A0A9P7GLG4"/>
<keyword evidence="5 9" id="KW-0995">Kinetochore</keyword>
<comment type="subcellular location">
    <subcellularLocation>
        <location evidence="9">Nucleus</location>
    </subcellularLocation>
    <subcellularLocation>
        <location evidence="9">Chromosome</location>
        <location evidence="9">Centromere</location>
        <location evidence="9">Kinetochore</location>
    </subcellularLocation>
</comment>
<dbReference type="Proteomes" id="UP000717328">
    <property type="component" value="Unassembled WGS sequence"/>
</dbReference>
<dbReference type="CDD" id="cd23784">
    <property type="entry name" value="RWD_Spc25"/>
    <property type="match status" value="1"/>
</dbReference>
<feature type="domain" description="Chromosome segregation protein Spc25 C-terminal" evidence="11">
    <location>
        <begin position="172"/>
        <end position="240"/>
    </location>
</feature>
<dbReference type="Gene3D" id="3.30.457.50">
    <property type="entry name" value="Chromosome segregation protein Spc25"/>
    <property type="match status" value="1"/>
</dbReference>
<evidence type="ECO:0000259" key="11">
    <source>
        <dbReference type="Pfam" id="PF08234"/>
    </source>
</evidence>
<comment type="function">
    <text evidence="9">Acts as a component of the essential kinetochore-associated NDC80 complex, which is required for chromosome segregation and spindle checkpoint activity.</text>
</comment>
<dbReference type="PANTHER" id="PTHR14281">
    <property type="entry name" value="KINETOCHORE PROTEIN SPC25-RELATED"/>
    <property type="match status" value="1"/>
</dbReference>
<sequence length="248" mass="28038">MAHVLRPPQIDLAAILATPNPQIDLRLSVYENSTRNFLKAVANYKNRHITIISERRTAQATEKKRIIEKSQAIEAETNQCKLREIDLVADLEREKEERKDAELSVAAFKRQLANLREKCQSIDAEIEQYRAMTANLRRERAAERTTLRTHAARVSPELAVTERLLGCIVEGIEPENLLMRFTNIDPTAPDRECTLVVDIGGSTYKVVTSSPPLPALPLLVNTLNETRDVYKFVKDVRGAYSAQFLPTT</sequence>
<feature type="coiled-coil region" evidence="10">
    <location>
        <begin position="91"/>
        <end position="139"/>
    </location>
</feature>
<evidence type="ECO:0000256" key="8">
    <source>
        <dbReference type="ARBA" id="ARBA00023328"/>
    </source>
</evidence>
<keyword evidence="4 9" id="KW-0498">Mitosis</keyword>
<comment type="similarity">
    <text evidence="1 9">Belongs to the SPC25 family.</text>
</comment>
<proteinExistence type="inferred from homology"/>
<dbReference type="GO" id="GO:0051301">
    <property type="term" value="P:cell division"/>
    <property type="evidence" value="ECO:0007669"/>
    <property type="project" value="UniProtKB-UniRule"/>
</dbReference>
<dbReference type="GO" id="GO:0007059">
    <property type="term" value="P:chromosome segregation"/>
    <property type="evidence" value="ECO:0007669"/>
    <property type="project" value="InterPro"/>
</dbReference>
<reference evidence="12" key="2">
    <citation type="submission" date="2021-10" db="EMBL/GenBank/DDBJ databases">
        <title>Phylogenomics reveals ancestral predisposition of the termite-cultivated fungus Termitomyces towards a domesticated lifestyle.</title>
        <authorList>
            <person name="Auxier B."/>
            <person name="Grum-Grzhimaylo A."/>
            <person name="Cardenas M.E."/>
            <person name="Lodge J.D."/>
            <person name="Laessoe T."/>
            <person name="Pedersen O."/>
            <person name="Smith M.E."/>
            <person name="Kuyper T.W."/>
            <person name="Franco-Molano E.A."/>
            <person name="Baroni T.J."/>
            <person name="Aanen D.K."/>
        </authorList>
    </citation>
    <scope>NUCLEOTIDE SEQUENCE</scope>
    <source>
        <strain evidence="12">D49</strain>
    </source>
</reference>
<evidence type="ECO:0000256" key="4">
    <source>
        <dbReference type="ARBA" id="ARBA00022776"/>
    </source>
</evidence>
<keyword evidence="9" id="KW-0539">Nucleus</keyword>
<evidence type="ECO:0000313" key="12">
    <source>
        <dbReference type="EMBL" id="KAG5651979.1"/>
    </source>
</evidence>
<evidence type="ECO:0000256" key="2">
    <source>
        <dbReference type="ARBA" id="ARBA00022454"/>
    </source>
</evidence>